<dbReference type="Pfam" id="PF13343">
    <property type="entry name" value="SBP_bac_6"/>
    <property type="match status" value="1"/>
</dbReference>
<evidence type="ECO:0000256" key="1">
    <source>
        <dbReference type="ARBA" id="ARBA00022729"/>
    </source>
</evidence>
<dbReference type="GO" id="GO:0030288">
    <property type="term" value="C:outer membrane-bounded periplasmic space"/>
    <property type="evidence" value="ECO:0007669"/>
    <property type="project" value="TreeGrafter"/>
</dbReference>
<comment type="caution">
    <text evidence="3">The sequence shown here is derived from an EMBL/GenBank/DDBJ whole genome shotgun (WGS) entry which is preliminary data.</text>
</comment>
<dbReference type="Proteomes" id="UP000616724">
    <property type="component" value="Unassembled WGS sequence"/>
</dbReference>
<name>A0A8J3RM11_9ACTN</name>
<dbReference type="PANTHER" id="PTHR30006">
    <property type="entry name" value="THIAMINE-BINDING PERIPLASMIC PROTEIN-RELATED"/>
    <property type="match status" value="1"/>
</dbReference>
<evidence type="ECO:0000313" key="3">
    <source>
        <dbReference type="EMBL" id="GIH77384.1"/>
    </source>
</evidence>
<dbReference type="GO" id="GO:0030976">
    <property type="term" value="F:thiamine pyrophosphate binding"/>
    <property type="evidence" value="ECO:0007669"/>
    <property type="project" value="TreeGrafter"/>
</dbReference>
<evidence type="ECO:0000256" key="2">
    <source>
        <dbReference type="SAM" id="SignalP"/>
    </source>
</evidence>
<dbReference type="Gene3D" id="3.40.190.10">
    <property type="entry name" value="Periplasmic binding protein-like II"/>
    <property type="match status" value="3"/>
</dbReference>
<dbReference type="EMBL" id="BOOH01000029">
    <property type="protein sequence ID" value="GIH77384.1"/>
    <property type="molecule type" value="Genomic_DNA"/>
</dbReference>
<dbReference type="SUPFAM" id="SSF53850">
    <property type="entry name" value="Periplasmic binding protein-like II"/>
    <property type="match status" value="1"/>
</dbReference>
<feature type="chain" id="PRO_5039151744" evidence="2">
    <location>
        <begin position="23"/>
        <end position="361"/>
    </location>
</feature>
<reference evidence="3 4" key="1">
    <citation type="submission" date="2021-01" db="EMBL/GenBank/DDBJ databases">
        <title>Whole genome shotgun sequence of Planobispora longispora NBRC 13918.</title>
        <authorList>
            <person name="Komaki H."/>
            <person name="Tamura T."/>
        </authorList>
    </citation>
    <scope>NUCLEOTIDE SEQUENCE [LARGE SCALE GENOMIC DNA]</scope>
    <source>
        <strain evidence="3 4">NBRC 13918</strain>
    </source>
</reference>
<proteinExistence type="predicted"/>
<feature type="signal peptide" evidence="2">
    <location>
        <begin position="1"/>
        <end position="22"/>
    </location>
</feature>
<keyword evidence="1 2" id="KW-0732">Signal</keyword>
<dbReference type="GO" id="GO:0030975">
    <property type="term" value="F:thiamine binding"/>
    <property type="evidence" value="ECO:0007669"/>
    <property type="project" value="TreeGrafter"/>
</dbReference>
<sequence length="361" mass="38278">MTVRSIAAAVILSAVLAGCGAAETPAPRSAPAAPVKLQAASVREGFTSMDGLVEAARREGSLTVIALARDWVNYGEIIDAFSDEYGIKVTELEPGASSARQIEAAAQLKPDVFDLSLEVAVANADAFAPYRVHGWQDIPDDLKDTGGRWYAAYGGYMSIGYDSRRVAAPASYADLLKPGYSVWLPGDPRRNAAAFGGVMAASIEGGRAEAGRGVEFFARLKEAGNLAAPGQPPTAVLDWDFRNAARAAESPGDGPGWKVVIPRGAALGTYYVQAVSKDAPHPAAARLWQEFLLSDRGQNLFLKGFARPVRLEAMRMRGTLDSELAGRLPAAHGEPMVLTVPQSDAAKAYLRREWAGAVGHQ</sequence>
<dbReference type="AlphaFoldDB" id="A0A8J3RM11"/>
<evidence type="ECO:0000313" key="4">
    <source>
        <dbReference type="Proteomes" id="UP000616724"/>
    </source>
</evidence>
<dbReference type="PROSITE" id="PS51257">
    <property type="entry name" value="PROKAR_LIPOPROTEIN"/>
    <property type="match status" value="1"/>
</dbReference>
<protein>
    <submittedName>
        <fullName evidence="3">ABC transporter substrate-binding protein</fullName>
    </submittedName>
</protein>
<dbReference type="RefSeq" id="WP_203891957.1">
    <property type="nucleotide sequence ID" value="NZ_BOOH01000029.1"/>
</dbReference>
<keyword evidence="4" id="KW-1185">Reference proteome</keyword>
<organism evidence="3 4">
    <name type="scientific">Planobispora longispora</name>
    <dbReference type="NCBI Taxonomy" id="28887"/>
    <lineage>
        <taxon>Bacteria</taxon>
        <taxon>Bacillati</taxon>
        <taxon>Actinomycetota</taxon>
        <taxon>Actinomycetes</taxon>
        <taxon>Streptosporangiales</taxon>
        <taxon>Streptosporangiaceae</taxon>
        <taxon>Planobispora</taxon>
    </lineage>
</organism>
<dbReference type="GO" id="GO:0015888">
    <property type="term" value="P:thiamine transport"/>
    <property type="evidence" value="ECO:0007669"/>
    <property type="project" value="TreeGrafter"/>
</dbReference>
<gene>
    <name evidence="3" type="ORF">Plo01_38130</name>
</gene>
<accession>A0A8J3RM11</accession>
<dbReference type="PANTHER" id="PTHR30006:SF2">
    <property type="entry name" value="ABC TRANSPORTER SUBSTRATE-BINDING PROTEIN"/>
    <property type="match status" value="1"/>
</dbReference>